<evidence type="ECO:0000256" key="5">
    <source>
        <dbReference type="SAM" id="Phobius"/>
    </source>
</evidence>
<dbReference type="AlphaFoldDB" id="A0A0C2W511"/>
<name>A0A0C2W511_9BACL</name>
<keyword evidence="8" id="KW-1185">Reference proteome</keyword>
<evidence type="ECO:0000256" key="4">
    <source>
        <dbReference type="ARBA" id="ARBA00023136"/>
    </source>
</evidence>
<dbReference type="GO" id="GO:0016020">
    <property type="term" value="C:membrane"/>
    <property type="evidence" value="ECO:0007669"/>
    <property type="project" value="UniProtKB-SubCell"/>
</dbReference>
<organism evidence="7 8">
    <name type="scientific">Jeotgalibacillus campisalis</name>
    <dbReference type="NCBI Taxonomy" id="220754"/>
    <lineage>
        <taxon>Bacteria</taxon>
        <taxon>Bacillati</taxon>
        <taxon>Bacillota</taxon>
        <taxon>Bacilli</taxon>
        <taxon>Bacillales</taxon>
        <taxon>Caryophanaceae</taxon>
        <taxon>Jeotgalibacillus</taxon>
    </lineage>
</organism>
<dbReference type="OrthoDB" id="2987623at2"/>
<comment type="caution">
    <text evidence="7">The sequence shown here is derived from an EMBL/GenBank/DDBJ whole genome shotgun (WGS) entry which is preliminary data.</text>
</comment>
<proteinExistence type="predicted"/>
<feature type="transmembrane region" description="Helical" evidence="5">
    <location>
        <begin position="103"/>
        <end position="123"/>
    </location>
</feature>
<evidence type="ECO:0000313" key="8">
    <source>
        <dbReference type="Proteomes" id="UP000031972"/>
    </source>
</evidence>
<comment type="subcellular location">
    <subcellularLocation>
        <location evidence="1">Membrane</location>
        <topology evidence="1">Multi-pass membrane protein</topology>
    </subcellularLocation>
</comment>
<evidence type="ECO:0000313" key="7">
    <source>
        <dbReference type="EMBL" id="KIL51098.1"/>
    </source>
</evidence>
<gene>
    <name evidence="7" type="ORF">KR50_09790</name>
</gene>
<dbReference type="InterPro" id="IPR006977">
    <property type="entry name" value="Yip1_dom"/>
</dbReference>
<feature type="transmembrane region" description="Helical" evidence="5">
    <location>
        <begin position="143"/>
        <end position="168"/>
    </location>
</feature>
<feature type="transmembrane region" description="Helical" evidence="5">
    <location>
        <begin position="26"/>
        <end position="46"/>
    </location>
</feature>
<evidence type="ECO:0000256" key="1">
    <source>
        <dbReference type="ARBA" id="ARBA00004141"/>
    </source>
</evidence>
<evidence type="ECO:0000259" key="6">
    <source>
        <dbReference type="Pfam" id="PF04893"/>
    </source>
</evidence>
<dbReference type="Pfam" id="PF04893">
    <property type="entry name" value="Yip1"/>
    <property type="match status" value="1"/>
</dbReference>
<keyword evidence="2 5" id="KW-0812">Transmembrane</keyword>
<accession>A0A0C2W511</accession>
<keyword evidence="4 5" id="KW-0472">Membrane</keyword>
<dbReference type="PATRIC" id="fig|220754.4.peg.998"/>
<feature type="transmembrane region" description="Helical" evidence="5">
    <location>
        <begin position="58"/>
        <end position="82"/>
    </location>
</feature>
<evidence type="ECO:0000256" key="3">
    <source>
        <dbReference type="ARBA" id="ARBA00022989"/>
    </source>
</evidence>
<protein>
    <recommendedName>
        <fullName evidence="6">Yip1 domain-containing protein</fullName>
    </recommendedName>
</protein>
<reference evidence="7 8" key="1">
    <citation type="submission" date="2015-01" db="EMBL/GenBank/DDBJ databases">
        <title>Jeotgalibacillus campisalis genome sequencing.</title>
        <authorList>
            <person name="Goh K.M."/>
            <person name="Chan K.-G."/>
            <person name="Yaakop A.S."/>
            <person name="Ee R."/>
            <person name="Gan H.M."/>
            <person name="Chan C.S."/>
        </authorList>
    </citation>
    <scope>NUCLEOTIDE SEQUENCE [LARGE SCALE GENOMIC DNA]</scope>
    <source>
        <strain evidence="7 8">SF-57</strain>
    </source>
</reference>
<feature type="domain" description="Yip1" evidence="6">
    <location>
        <begin position="8"/>
        <end position="196"/>
    </location>
</feature>
<feature type="transmembrane region" description="Helical" evidence="5">
    <location>
        <begin position="180"/>
        <end position="206"/>
    </location>
</feature>
<keyword evidence="3 5" id="KW-1133">Transmembrane helix</keyword>
<dbReference type="EMBL" id="JXRR01000008">
    <property type="protein sequence ID" value="KIL51098.1"/>
    <property type="molecule type" value="Genomic_DNA"/>
</dbReference>
<sequence length="207" mass="22000">MESNPFLTVWTKPKETVRQVLESKGFGYTIFIASLAGVGTGLVNVQDSGFEQSLPLSVVYLLAVLLGAAAGVIGAFIAAGLYTMVGKWFDGTGNYRRMVTAIAPCYIPQVVIAVIYVIVAAIYGEQFIQAPDPDTFDMTTLPMSTYIITMLLSAVFGVWGVVITAKAIGIVHGFSSWKGLGVILSVAAVIFVVALVVGIIVAFSFFN</sequence>
<dbReference type="RefSeq" id="WP_041055477.1">
    <property type="nucleotide sequence ID" value="NZ_JXRR01000008.1"/>
</dbReference>
<dbReference type="Proteomes" id="UP000031972">
    <property type="component" value="Unassembled WGS sequence"/>
</dbReference>
<evidence type="ECO:0000256" key="2">
    <source>
        <dbReference type="ARBA" id="ARBA00022692"/>
    </source>
</evidence>